<evidence type="ECO:0000256" key="1">
    <source>
        <dbReference type="ARBA" id="ARBA00023015"/>
    </source>
</evidence>
<dbReference type="Gene3D" id="1.10.357.10">
    <property type="entry name" value="Tetracycline Repressor, domain 2"/>
    <property type="match status" value="1"/>
</dbReference>
<protein>
    <submittedName>
        <fullName evidence="6">AcrR family transcriptional regulator</fullName>
    </submittedName>
</protein>
<dbReference type="InterPro" id="IPR050109">
    <property type="entry name" value="HTH-type_TetR-like_transc_reg"/>
</dbReference>
<dbReference type="PANTHER" id="PTHR30055:SF234">
    <property type="entry name" value="HTH-TYPE TRANSCRIPTIONAL REGULATOR BETI"/>
    <property type="match status" value="1"/>
</dbReference>
<reference evidence="6 7" key="1">
    <citation type="submission" date="2024-06" db="EMBL/GenBank/DDBJ databases">
        <title>Sorghum-associated microbial communities from plants grown in Nebraska, USA.</title>
        <authorList>
            <person name="Schachtman D."/>
        </authorList>
    </citation>
    <scope>NUCLEOTIDE SEQUENCE [LARGE SCALE GENOMIC DNA]</scope>
    <source>
        <strain evidence="6 7">2857</strain>
    </source>
</reference>
<sequence>MSEDSPTRRRTRAAIVRAAVSVLARRPEASLAVIAAEAQVSRSTLHRHFADRGDLERAAVAQSVEDITRATVDARPEHGAPLEALTRVIAAYVGVGDRIRFLFHDPRLLGAHSDLADFAAADGPVLALIARGQRDGSMDSAVGAGWIEQALWALVYAAAEAVDGGLLPGHAAAETVARTLVTGIGGDADREAG</sequence>
<comment type="caution">
    <text evidence="6">The sequence shown here is derived from an EMBL/GenBank/DDBJ whole genome shotgun (WGS) entry which is preliminary data.</text>
</comment>
<dbReference type="EMBL" id="JBEPSJ010000001">
    <property type="protein sequence ID" value="MET4581494.1"/>
    <property type="molecule type" value="Genomic_DNA"/>
</dbReference>
<proteinExistence type="predicted"/>
<evidence type="ECO:0000313" key="6">
    <source>
        <dbReference type="EMBL" id="MET4581494.1"/>
    </source>
</evidence>
<dbReference type="InterPro" id="IPR009057">
    <property type="entry name" value="Homeodomain-like_sf"/>
</dbReference>
<dbReference type="Proteomes" id="UP001549257">
    <property type="component" value="Unassembled WGS sequence"/>
</dbReference>
<evidence type="ECO:0000256" key="3">
    <source>
        <dbReference type="ARBA" id="ARBA00023163"/>
    </source>
</evidence>
<dbReference type="InterPro" id="IPR001647">
    <property type="entry name" value="HTH_TetR"/>
</dbReference>
<keyword evidence="1" id="KW-0805">Transcription regulation</keyword>
<feature type="DNA-binding region" description="H-T-H motif" evidence="4">
    <location>
        <begin position="30"/>
        <end position="49"/>
    </location>
</feature>
<dbReference type="RefSeq" id="WP_354023662.1">
    <property type="nucleotide sequence ID" value="NZ_JBEPSJ010000001.1"/>
</dbReference>
<keyword evidence="7" id="KW-1185">Reference proteome</keyword>
<accession>A0ABV2QKD4</accession>
<feature type="domain" description="HTH tetR-type" evidence="5">
    <location>
        <begin position="9"/>
        <end position="67"/>
    </location>
</feature>
<evidence type="ECO:0000256" key="4">
    <source>
        <dbReference type="PROSITE-ProRule" id="PRU00335"/>
    </source>
</evidence>
<dbReference type="PROSITE" id="PS50977">
    <property type="entry name" value="HTH_TETR_2"/>
    <property type="match status" value="1"/>
</dbReference>
<keyword evidence="2 4" id="KW-0238">DNA-binding</keyword>
<dbReference type="SUPFAM" id="SSF46689">
    <property type="entry name" value="Homeodomain-like"/>
    <property type="match status" value="1"/>
</dbReference>
<organism evidence="6 7">
    <name type="scientific">Conyzicola nivalis</name>
    <dbReference type="NCBI Taxonomy" id="1477021"/>
    <lineage>
        <taxon>Bacteria</taxon>
        <taxon>Bacillati</taxon>
        <taxon>Actinomycetota</taxon>
        <taxon>Actinomycetes</taxon>
        <taxon>Micrococcales</taxon>
        <taxon>Microbacteriaceae</taxon>
        <taxon>Conyzicola</taxon>
    </lineage>
</organism>
<evidence type="ECO:0000259" key="5">
    <source>
        <dbReference type="PROSITE" id="PS50977"/>
    </source>
</evidence>
<keyword evidence="3" id="KW-0804">Transcription</keyword>
<evidence type="ECO:0000256" key="2">
    <source>
        <dbReference type="ARBA" id="ARBA00023125"/>
    </source>
</evidence>
<dbReference type="PANTHER" id="PTHR30055">
    <property type="entry name" value="HTH-TYPE TRANSCRIPTIONAL REGULATOR RUTR"/>
    <property type="match status" value="1"/>
</dbReference>
<name>A0ABV2QKD4_9MICO</name>
<gene>
    <name evidence="6" type="ORF">ABIE21_000984</name>
</gene>
<evidence type="ECO:0000313" key="7">
    <source>
        <dbReference type="Proteomes" id="UP001549257"/>
    </source>
</evidence>